<proteinExistence type="inferred from homology"/>
<dbReference type="InterPro" id="IPR019826">
    <property type="entry name" value="Carboxylesterase_B_AS"/>
</dbReference>
<organism evidence="5 6">
    <name type="scientific">Dendryphion nanum</name>
    <dbReference type="NCBI Taxonomy" id="256645"/>
    <lineage>
        <taxon>Eukaryota</taxon>
        <taxon>Fungi</taxon>
        <taxon>Dikarya</taxon>
        <taxon>Ascomycota</taxon>
        <taxon>Pezizomycotina</taxon>
        <taxon>Dothideomycetes</taxon>
        <taxon>Pleosporomycetidae</taxon>
        <taxon>Pleosporales</taxon>
        <taxon>Torulaceae</taxon>
        <taxon>Dendryphion</taxon>
    </lineage>
</organism>
<evidence type="ECO:0000256" key="1">
    <source>
        <dbReference type="ARBA" id="ARBA00005964"/>
    </source>
</evidence>
<evidence type="ECO:0000256" key="2">
    <source>
        <dbReference type="ARBA" id="ARBA00022801"/>
    </source>
</evidence>
<sequence length="566" mass="61295">MFKLMNKLALASFALIYSAAVAAYQRLPIVDLGYELHQAASFNNTGGYYNFTNIRYAAPPLGNLRFAPPQPPAMNRSVIETGNTPRICPQAPTGWISTALPLMSQYTAGLSINVSSNSAADQLLPPIDPRTTEDCLFLDVMVPKRIFEAAEDGRGAPVLVWIYGGGYTAGEKATTPLSNPGGLLRRSNDTMIFVALNYRLGAFGWLSGPTFQQDSTPNVGLYDQRLALEWVQENIAKFGGDPKRVTVMGESAGAGSIIHQITAYGGQEGKGAQVAGAPFSQAILQSPGWLPHPPIAEQDRLFNDFLARLNVSTLQEARLLSTEALVRANMAVVRDSSYGTFSFGPTVDGDFVPAIPAVSLLDGRFDPNVTIMVGHNPDEGVLFTPPNATNVTTFVDSILALYPSMTQENLDYVAKTLYPAVFNGAHGYTDPYRRAAKMRADVIIVCNKLPVLTAYQQRAYSYQFSLPPGLHGVDLEYTFYDDGGAGPFNPATLSGVVSEEAAHTFQRWIAEFVTSGEPKNVNRLQSLPYPGNRSNASTVDLNVTGVSIITEYAAGRRCAFWESLDS</sequence>
<dbReference type="Proteomes" id="UP000700596">
    <property type="component" value="Unassembled WGS sequence"/>
</dbReference>
<dbReference type="GO" id="GO:0016787">
    <property type="term" value="F:hydrolase activity"/>
    <property type="evidence" value="ECO:0007669"/>
    <property type="project" value="UniProtKB-KW"/>
</dbReference>
<dbReference type="EMBL" id="JAGMWT010000028">
    <property type="protein sequence ID" value="KAH7110372.1"/>
    <property type="molecule type" value="Genomic_DNA"/>
</dbReference>
<dbReference type="InterPro" id="IPR050309">
    <property type="entry name" value="Type-B_Carboxylest/Lipase"/>
</dbReference>
<dbReference type="InterPro" id="IPR029058">
    <property type="entry name" value="AB_hydrolase_fold"/>
</dbReference>
<dbReference type="Pfam" id="PF00135">
    <property type="entry name" value="COesterase"/>
    <property type="match status" value="1"/>
</dbReference>
<dbReference type="InterPro" id="IPR002018">
    <property type="entry name" value="CarbesteraseB"/>
</dbReference>
<feature type="signal peptide" evidence="3">
    <location>
        <begin position="1"/>
        <end position="23"/>
    </location>
</feature>
<keyword evidence="3" id="KW-0732">Signal</keyword>
<keyword evidence="2 3" id="KW-0378">Hydrolase</keyword>
<gene>
    <name evidence="5" type="ORF">B0J11DRAFT_512589</name>
</gene>
<dbReference type="EC" id="3.1.1.-" evidence="3"/>
<accession>A0A9P9I7Z8</accession>
<evidence type="ECO:0000313" key="5">
    <source>
        <dbReference type="EMBL" id="KAH7110372.1"/>
    </source>
</evidence>
<evidence type="ECO:0000259" key="4">
    <source>
        <dbReference type="Pfam" id="PF00135"/>
    </source>
</evidence>
<evidence type="ECO:0000313" key="6">
    <source>
        <dbReference type="Proteomes" id="UP000700596"/>
    </source>
</evidence>
<dbReference type="PROSITE" id="PS00122">
    <property type="entry name" value="CARBOXYLESTERASE_B_1"/>
    <property type="match status" value="1"/>
</dbReference>
<dbReference type="Gene3D" id="3.40.50.1820">
    <property type="entry name" value="alpha/beta hydrolase"/>
    <property type="match status" value="1"/>
</dbReference>
<keyword evidence="6" id="KW-1185">Reference proteome</keyword>
<reference evidence="5" key="1">
    <citation type="journal article" date="2021" name="Nat. Commun.">
        <title>Genetic determinants of endophytism in the Arabidopsis root mycobiome.</title>
        <authorList>
            <person name="Mesny F."/>
            <person name="Miyauchi S."/>
            <person name="Thiergart T."/>
            <person name="Pickel B."/>
            <person name="Atanasova L."/>
            <person name="Karlsson M."/>
            <person name="Huettel B."/>
            <person name="Barry K.W."/>
            <person name="Haridas S."/>
            <person name="Chen C."/>
            <person name="Bauer D."/>
            <person name="Andreopoulos W."/>
            <person name="Pangilinan J."/>
            <person name="LaButti K."/>
            <person name="Riley R."/>
            <person name="Lipzen A."/>
            <person name="Clum A."/>
            <person name="Drula E."/>
            <person name="Henrissat B."/>
            <person name="Kohler A."/>
            <person name="Grigoriev I.V."/>
            <person name="Martin F.M."/>
            <person name="Hacquard S."/>
        </authorList>
    </citation>
    <scope>NUCLEOTIDE SEQUENCE</scope>
    <source>
        <strain evidence="5">MPI-CAGE-CH-0243</strain>
    </source>
</reference>
<protein>
    <recommendedName>
        <fullName evidence="3">Carboxylic ester hydrolase</fullName>
        <ecNumber evidence="3">3.1.1.-</ecNumber>
    </recommendedName>
</protein>
<dbReference type="SUPFAM" id="SSF53474">
    <property type="entry name" value="alpha/beta-Hydrolases"/>
    <property type="match status" value="1"/>
</dbReference>
<dbReference type="AlphaFoldDB" id="A0A9P9I7Z8"/>
<name>A0A9P9I7Z8_9PLEO</name>
<feature type="domain" description="Carboxylesterase type B" evidence="4">
    <location>
        <begin position="44"/>
        <end position="561"/>
    </location>
</feature>
<comment type="similarity">
    <text evidence="1 3">Belongs to the type-B carboxylesterase/lipase family.</text>
</comment>
<comment type="caution">
    <text evidence="5">The sequence shown here is derived from an EMBL/GenBank/DDBJ whole genome shotgun (WGS) entry which is preliminary data.</text>
</comment>
<dbReference type="PANTHER" id="PTHR11559">
    <property type="entry name" value="CARBOXYLESTERASE"/>
    <property type="match status" value="1"/>
</dbReference>
<evidence type="ECO:0000256" key="3">
    <source>
        <dbReference type="RuleBase" id="RU361235"/>
    </source>
</evidence>
<feature type="chain" id="PRO_5040539737" description="Carboxylic ester hydrolase" evidence="3">
    <location>
        <begin position="24"/>
        <end position="566"/>
    </location>
</feature>
<dbReference type="OrthoDB" id="408631at2759"/>